<dbReference type="NCBIfam" id="TIGR02937">
    <property type="entry name" value="sigma70-ECF"/>
    <property type="match status" value="1"/>
</dbReference>
<dbReference type="Proteomes" id="UP000182101">
    <property type="component" value="Plasmid pAMCP48-600"/>
</dbReference>
<keyword evidence="2" id="KW-0614">Plasmid</keyword>
<dbReference type="SUPFAM" id="SSF88946">
    <property type="entry name" value="Sigma2 domain of RNA polymerase sigma factors"/>
    <property type="match status" value="1"/>
</dbReference>
<dbReference type="AlphaFoldDB" id="A0AAC9NTB4"/>
<dbReference type="PANTHER" id="PTHR30603:SF60">
    <property type="entry name" value="RNA POLYMERASE SIGMA FACTOR RPOD"/>
    <property type="match status" value="1"/>
</dbReference>
<dbReference type="InterPro" id="IPR014284">
    <property type="entry name" value="RNA_pol_sigma-70_dom"/>
</dbReference>
<gene>
    <name evidence="2" type="ORF">BM524_18560</name>
</gene>
<dbReference type="InterPro" id="IPR007627">
    <property type="entry name" value="RNA_pol_sigma70_r2"/>
</dbReference>
<geneLocation type="plasmid" evidence="3">
    <name>pamcp48-600</name>
</geneLocation>
<dbReference type="EMBL" id="CP018025">
    <property type="protein sequence ID" value="APD91923.1"/>
    <property type="molecule type" value="Genomic_DNA"/>
</dbReference>
<dbReference type="InterPro" id="IPR013325">
    <property type="entry name" value="RNA_pol_sigma_r2"/>
</dbReference>
<proteinExistence type="predicted"/>
<dbReference type="GO" id="GO:0003700">
    <property type="term" value="F:DNA-binding transcription factor activity"/>
    <property type="evidence" value="ECO:0007669"/>
    <property type="project" value="InterPro"/>
</dbReference>
<evidence type="ECO:0000259" key="1">
    <source>
        <dbReference type="Pfam" id="PF04542"/>
    </source>
</evidence>
<dbReference type="PANTHER" id="PTHR30603">
    <property type="entry name" value="RNA POLYMERASE SIGMA FACTOR RPO"/>
    <property type="match status" value="1"/>
</dbReference>
<dbReference type="GO" id="GO:0006352">
    <property type="term" value="P:DNA-templated transcription initiation"/>
    <property type="evidence" value="ECO:0007669"/>
    <property type="project" value="InterPro"/>
</dbReference>
<sequence>MENYQSAIDELMDAESNESVELDEFYSKGEVLDAVDTDVTSVPLGYSALDLYRVFSAEINTDDYYVRTAEQQDEWARSRTEAVKKLGRLLLKIRSVRAELLEHCLNNEGEKLFGRLKTKGGKGSDKDIINITYSPEIQQDVIDILTNLDSNESNISFDDAADIILIEYNLNYSRFIQPVAQRYFAEFSRVKSIEEEYQRNRDVKQNMTSLFDTPNSVEARQLIDKYQMDWRVLKNLMTTALAFDSIVTIQKNKLVNTNLRLCISLANKVYKDAGGDRNESFSKLDLINEGVIGLMKAVDMYVYGVKAKVTTYAYWWVNQKITRYVKNNNPVRIPVHVYDLVNKILATIRVIDKNKHESETICPEYEKSLRATVESKLGPILNATWEVAMLRYRGVSLSLSCVTRDADIGEGELTFDYLDMSTPAPEEENVDELVEPSASSRIMAIAEGMVSEDGTNEDKDKLTKLQFDLIYKQFVKDMTNKEIAINIGWEDYNEVRKEINRGLSKIRRKLKGMDW</sequence>
<dbReference type="InterPro" id="IPR050239">
    <property type="entry name" value="Sigma-70_RNA_pol_init_factors"/>
</dbReference>
<accession>A0AAC9NTB4</accession>
<reference evidence="2 3" key="1">
    <citation type="submission" date="2016-11" db="EMBL/GenBank/DDBJ databases">
        <title>Networking in microbes: conjugative elements and plasmids in the genus Alteromonas.</title>
        <authorList>
            <person name="Lopez-Perez M."/>
            <person name="Ramon-Marco N."/>
            <person name="Rodriguez-Valera F."/>
        </authorList>
    </citation>
    <scope>NUCLEOTIDE SEQUENCE [LARGE SCALE GENOMIC DNA]</scope>
    <source>
        <strain evidence="2 3">CP48</strain>
        <plasmid evidence="3">pamcp48-600</plasmid>
    </source>
</reference>
<dbReference type="RefSeq" id="WP_071960533.1">
    <property type="nucleotide sequence ID" value="NZ_CP018025.1"/>
</dbReference>
<dbReference type="Pfam" id="PF04542">
    <property type="entry name" value="Sigma70_r2"/>
    <property type="match status" value="1"/>
</dbReference>
<feature type="domain" description="RNA polymerase sigma-70 region 2" evidence="1">
    <location>
        <begin position="254"/>
        <end position="328"/>
    </location>
</feature>
<evidence type="ECO:0000313" key="2">
    <source>
        <dbReference type="EMBL" id="APD91923.1"/>
    </source>
</evidence>
<evidence type="ECO:0000313" key="3">
    <source>
        <dbReference type="Proteomes" id="UP000182101"/>
    </source>
</evidence>
<dbReference type="Gene3D" id="1.10.601.10">
    <property type="entry name" value="RNA Polymerase Primary Sigma Factor"/>
    <property type="match status" value="1"/>
</dbReference>
<organism evidence="2 3">
    <name type="scientific">Alteromonas mediterranea</name>
    <dbReference type="NCBI Taxonomy" id="314275"/>
    <lineage>
        <taxon>Bacteria</taxon>
        <taxon>Pseudomonadati</taxon>
        <taxon>Pseudomonadota</taxon>
        <taxon>Gammaproteobacteria</taxon>
        <taxon>Alteromonadales</taxon>
        <taxon>Alteromonadaceae</taxon>
        <taxon>Alteromonas/Salinimonas group</taxon>
        <taxon>Alteromonas</taxon>
    </lineage>
</organism>
<protein>
    <recommendedName>
        <fullName evidence="1">RNA polymerase sigma-70 region 2 domain-containing protein</fullName>
    </recommendedName>
</protein>
<name>A0AAC9NTB4_9ALTE</name>